<feature type="compositionally biased region" description="Low complexity" evidence="7">
    <location>
        <begin position="319"/>
        <end position="328"/>
    </location>
</feature>
<feature type="region of interest" description="Disordered" evidence="7">
    <location>
        <begin position="312"/>
        <end position="354"/>
    </location>
</feature>
<evidence type="ECO:0000256" key="6">
    <source>
        <dbReference type="ARBA" id="ARBA00023049"/>
    </source>
</evidence>
<dbReference type="GO" id="GO:0004222">
    <property type="term" value="F:metalloendopeptidase activity"/>
    <property type="evidence" value="ECO:0007669"/>
    <property type="project" value="TreeGrafter"/>
</dbReference>
<dbReference type="InterPro" id="IPR016047">
    <property type="entry name" value="M23ase_b-sheet_dom"/>
</dbReference>
<keyword evidence="11" id="KW-1185">Reference proteome</keyword>
<comment type="caution">
    <text evidence="10">The sequence shown here is derived from an EMBL/GenBank/DDBJ whole genome shotgun (WGS) entry which is preliminary data.</text>
</comment>
<dbReference type="InterPro" id="IPR050570">
    <property type="entry name" value="Cell_wall_metabolism_enzyme"/>
</dbReference>
<evidence type="ECO:0000256" key="3">
    <source>
        <dbReference type="ARBA" id="ARBA00022723"/>
    </source>
</evidence>
<keyword evidence="8" id="KW-0732">Signal</keyword>
<sequence length="521" mass="54380">MPQALPPAFPARRLGAARGLVLALALAAGGSAAAARDGEPPSGEAPVREASITERTTGTPASDATDAATSIALIAQRARTQAELQRIGAAIDLSKSTADRLAAEVAALAADRERIRAAMVDAAAEQRKASVAIAGSEARIGSLADEETRIKASLRERRGLLAEVLGALERMGRKPPPALLVKPGDALGSVRSAILLGAVVPEIRDQTQALAADLDRLVTVKTQLAGEKESFASALAKGREDEERLRLLFAEKEKLEADGRGRIGEESRRAAELASQATTLQELIASLEAETQRTRAAEERERLATIRAAEEARQRAAAEAELAARTPEAAPPPATAATPPDAAPLTAPATNETPSYDIAQLRREMARMEPAAAFSTLKGSLIRPVAGQETSRFGQSDGIGRAASGVLIAARPGDTVTAPAEGQILYSGPFRSYGQLLILNAGDGYHIVLAGMSRIDVSVGQFVLSGEPVAVMGATRIASSAGAGVAKTDPSLYVEFRKDGKPVDPQPWWTDGSSGRTRNDT</sequence>
<evidence type="ECO:0000256" key="7">
    <source>
        <dbReference type="SAM" id="MobiDB-lite"/>
    </source>
</evidence>
<dbReference type="RefSeq" id="WP_183201407.1">
    <property type="nucleotide sequence ID" value="NZ_JACIEK010000013.1"/>
</dbReference>
<keyword evidence="4" id="KW-0378">Hydrolase</keyword>
<organism evidence="10 11">
    <name type="scientific">Aureimonas pseudogalii</name>
    <dbReference type="NCBI Taxonomy" id="1744844"/>
    <lineage>
        <taxon>Bacteria</taxon>
        <taxon>Pseudomonadati</taxon>
        <taxon>Pseudomonadota</taxon>
        <taxon>Alphaproteobacteria</taxon>
        <taxon>Hyphomicrobiales</taxon>
        <taxon>Aurantimonadaceae</taxon>
        <taxon>Aureimonas</taxon>
    </lineage>
</organism>
<dbReference type="SUPFAM" id="SSF51261">
    <property type="entry name" value="Duplicated hybrid motif"/>
    <property type="match status" value="1"/>
</dbReference>
<feature type="domain" description="M23ase beta-sheet core" evidence="9">
    <location>
        <begin position="403"/>
        <end position="505"/>
    </location>
</feature>
<feature type="region of interest" description="Disordered" evidence="7">
    <location>
        <begin position="33"/>
        <end position="64"/>
    </location>
</feature>
<dbReference type="InterPro" id="IPR011055">
    <property type="entry name" value="Dup_hybrid_motif"/>
</dbReference>
<keyword evidence="6" id="KW-0482">Metalloprotease</keyword>
<dbReference type="EMBL" id="JACIEK010000013">
    <property type="protein sequence ID" value="MBB3999901.1"/>
    <property type="molecule type" value="Genomic_DNA"/>
</dbReference>
<reference evidence="10 11" key="1">
    <citation type="submission" date="2020-08" db="EMBL/GenBank/DDBJ databases">
        <title>Genomic Encyclopedia of Type Strains, Phase IV (KMG-IV): sequencing the most valuable type-strain genomes for metagenomic binning, comparative biology and taxonomic classification.</title>
        <authorList>
            <person name="Goeker M."/>
        </authorList>
    </citation>
    <scope>NUCLEOTIDE SEQUENCE [LARGE SCALE GENOMIC DNA]</scope>
    <source>
        <strain evidence="10 11">DSM 102238</strain>
    </source>
</reference>
<dbReference type="GO" id="GO:0046872">
    <property type="term" value="F:metal ion binding"/>
    <property type="evidence" value="ECO:0007669"/>
    <property type="project" value="UniProtKB-KW"/>
</dbReference>
<comment type="cofactor">
    <cofactor evidence="1">
        <name>Zn(2+)</name>
        <dbReference type="ChEBI" id="CHEBI:29105"/>
    </cofactor>
</comment>
<dbReference type="Proteomes" id="UP000542776">
    <property type="component" value="Unassembled WGS sequence"/>
</dbReference>
<evidence type="ECO:0000256" key="2">
    <source>
        <dbReference type="ARBA" id="ARBA00022670"/>
    </source>
</evidence>
<keyword evidence="3" id="KW-0479">Metal-binding</keyword>
<feature type="compositionally biased region" description="Polar residues" evidence="7">
    <location>
        <begin position="511"/>
        <end position="521"/>
    </location>
</feature>
<evidence type="ECO:0000256" key="1">
    <source>
        <dbReference type="ARBA" id="ARBA00001947"/>
    </source>
</evidence>
<evidence type="ECO:0000259" key="9">
    <source>
        <dbReference type="Pfam" id="PF01551"/>
    </source>
</evidence>
<dbReference type="PANTHER" id="PTHR21666">
    <property type="entry name" value="PEPTIDASE-RELATED"/>
    <property type="match status" value="1"/>
</dbReference>
<keyword evidence="2" id="KW-0645">Protease</keyword>
<evidence type="ECO:0000256" key="8">
    <source>
        <dbReference type="SAM" id="SignalP"/>
    </source>
</evidence>
<feature type="chain" id="PRO_5031122169" evidence="8">
    <location>
        <begin position="35"/>
        <end position="521"/>
    </location>
</feature>
<keyword evidence="5" id="KW-0862">Zinc</keyword>
<dbReference type="AlphaFoldDB" id="A0A7W6H7C3"/>
<dbReference type="Gene3D" id="2.70.70.10">
    <property type="entry name" value="Glucose Permease (Domain IIA)"/>
    <property type="match status" value="1"/>
</dbReference>
<evidence type="ECO:0000256" key="5">
    <source>
        <dbReference type="ARBA" id="ARBA00022833"/>
    </source>
</evidence>
<feature type="region of interest" description="Disordered" evidence="7">
    <location>
        <begin position="497"/>
        <end position="521"/>
    </location>
</feature>
<evidence type="ECO:0000256" key="4">
    <source>
        <dbReference type="ARBA" id="ARBA00022801"/>
    </source>
</evidence>
<evidence type="ECO:0000313" key="11">
    <source>
        <dbReference type="Proteomes" id="UP000542776"/>
    </source>
</evidence>
<protein>
    <submittedName>
        <fullName evidence="10">Septal ring factor EnvC (AmiA/AmiB activator)</fullName>
    </submittedName>
</protein>
<feature type="compositionally biased region" description="Low complexity" evidence="7">
    <location>
        <begin position="335"/>
        <end position="350"/>
    </location>
</feature>
<feature type="signal peptide" evidence="8">
    <location>
        <begin position="1"/>
        <end position="34"/>
    </location>
</feature>
<dbReference type="GO" id="GO:0006508">
    <property type="term" value="P:proteolysis"/>
    <property type="evidence" value="ECO:0007669"/>
    <property type="project" value="UniProtKB-KW"/>
</dbReference>
<evidence type="ECO:0000313" key="10">
    <source>
        <dbReference type="EMBL" id="MBB3999901.1"/>
    </source>
</evidence>
<dbReference type="CDD" id="cd12797">
    <property type="entry name" value="M23_peptidase"/>
    <property type="match status" value="1"/>
</dbReference>
<dbReference type="Pfam" id="PF01551">
    <property type="entry name" value="Peptidase_M23"/>
    <property type="match status" value="1"/>
</dbReference>
<gene>
    <name evidence="10" type="ORF">GGR04_003773</name>
</gene>
<name>A0A7W6H7C3_9HYPH</name>
<dbReference type="PANTHER" id="PTHR21666:SF288">
    <property type="entry name" value="CELL DIVISION PROTEIN YTFB"/>
    <property type="match status" value="1"/>
</dbReference>
<proteinExistence type="predicted"/>
<accession>A0A7W6H7C3</accession>